<evidence type="ECO:0000256" key="1">
    <source>
        <dbReference type="SAM" id="SignalP"/>
    </source>
</evidence>
<feature type="signal peptide" evidence="1">
    <location>
        <begin position="1"/>
        <end position="22"/>
    </location>
</feature>
<sequence>MKKVSFVFSFVLLLFFAHEVQAQKNETYFVGKWDLLIKGLPEGDKEALLTFELKDGKLSGSITDKTDQKDMPFTEVSLKDSVVTVKFDHSSGQVDMNLLKKDADNLTGQINSQFNLTGIRRKEN</sequence>
<protein>
    <recommendedName>
        <fullName evidence="4">Lipocalin-like domain-containing protein</fullName>
    </recommendedName>
</protein>
<keyword evidence="3" id="KW-1185">Reference proteome</keyword>
<organism evidence="2 3">
    <name type="scientific">Pedobacter steynii</name>
    <dbReference type="NCBI Taxonomy" id="430522"/>
    <lineage>
        <taxon>Bacteria</taxon>
        <taxon>Pseudomonadati</taxon>
        <taxon>Bacteroidota</taxon>
        <taxon>Sphingobacteriia</taxon>
        <taxon>Sphingobacteriales</taxon>
        <taxon>Sphingobacteriaceae</taxon>
        <taxon>Pedobacter</taxon>
    </lineage>
</organism>
<feature type="chain" id="PRO_5010252547" description="Lipocalin-like domain-containing protein" evidence="1">
    <location>
        <begin position="23"/>
        <end position="124"/>
    </location>
</feature>
<reference evidence="3" key="1">
    <citation type="submission" date="2016-10" db="EMBL/GenBank/DDBJ databases">
        <authorList>
            <person name="Varghese N."/>
            <person name="Submissions S."/>
        </authorList>
    </citation>
    <scope>NUCLEOTIDE SEQUENCE [LARGE SCALE GENOMIC DNA]</scope>
    <source>
        <strain evidence="3">DSM 19110</strain>
    </source>
</reference>
<evidence type="ECO:0000313" key="3">
    <source>
        <dbReference type="Proteomes" id="UP000183200"/>
    </source>
</evidence>
<dbReference type="Proteomes" id="UP000183200">
    <property type="component" value="Unassembled WGS sequence"/>
</dbReference>
<evidence type="ECO:0000313" key="2">
    <source>
        <dbReference type="EMBL" id="SDM02701.1"/>
    </source>
</evidence>
<dbReference type="AlphaFoldDB" id="A0A1G9PW38"/>
<dbReference type="EMBL" id="FNGY01000002">
    <property type="protein sequence ID" value="SDM02701.1"/>
    <property type="molecule type" value="Genomic_DNA"/>
</dbReference>
<dbReference type="RefSeq" id="WP_074605591.1">
    <property type="nucleotide sequence ID" value="NZ_FNGY01000002.1"/>
</dbReference>
<dbReference type="OrthoDB" id="1100674at2"/>
<name>A0A1G9PW38_9SPHI</name>
<gene>
    <name evidence="2" type="ORF">SAMN05421820_102777</name>
</gene>
<accession>A0A1G9PW38</accession>
<proteinExistence type="predicted"/>
<keyword evidence="1" id="KW-0732">Signal</keyword>
<evidence type="ECO:0008006" key="4">
    <source>
        <dbReference type="Google" id="ProtNLM"/>
    </source>
</evidence>